<organism evidence="2 3">
    <name type="scientific">Austropuccinia psidii MF-1</name>
    <dbReference type="NCBI Taxonomy" id="1389203"/>
    <lineage>
        <taxon>Eukaryota</taxon>
        <taxon>Fungi</taxon>
        <taxon>Dikarya</taxon>
        <taxon>Basidiomycota</taxon>
        <taxon>Pucciniomycotina</taxon>
        <taxon>Pucciniomycetes</taxon>
        <taxon>Pucciniales</taxon>
        <taxon>Sphaerophragmiaceae</taxon>
        <taxon>Austropuccinia</taxon>
    </lineage>
</organism>
<feature type="domain" description="Reverse transcriptase" evidence="1">
    <location>
        <begin position="59"/>
        <end position="164"/>
    </location>
</feature>
<dbReference type="Gene3D" id="3.30.70.270">
    <property type="match status" value="1"/>
</dbReference>
<proteinExistence type="predicted"/>
<evidence type="ECO:0000313" key="2">
    <source>
        <dbReference type="EMBL" id="MBW0564793.1"/>
    </source>
</evidence>
<dbReference type="OrthoDB" id="3364103at2759"/>
<protein>
    <recommendedName>
        <fullName evidence="1">Reverse transcriptase domain-containing protein</fullName>
    </recommendedName>
</protein>
<dbReference type="InterPro" id="IPR043128">
    <property type="entry name" value="Rev_trsase/Diguanyl_cyclase"/>
</dbReference>
<accession>A0A9Q3JMD4</accession>
<evidence type="ECO:0000313" key="3">
    <source>
        <dbReference type="Proteomes" id="UP000765509"/>
    </source>
</evidence>
<dbReference type="Pfam" id="PF00078">
    <property type="entry name" value="RVT_1"/>
    <property type="match status" value="1"/>
</dbReference>
<dbReference type="AlphaFoldDB" id="A0A9Q3JMD4"/>
<gene>
    <name evidence="2" type="ORF">O181_104508</name>
</gene>
<dbReference type="Proteomes" id="UP000765509">
    <property type="component" value="Unassembled WGS sequence"/>
</dbReference>
<dbReference type="PANTHER" id="PTHR24559:SF444">
    <property type="entry name" value="REVERSE TRANSCRIPTASE DOMAIN-CONTAINING PROTEIN"/>
    <property type="match status" value="1"/>
</dbReference>
<keyword evidence="3" id="KW-1185">Reference proteome</keyword>
<dbReference type="InterPro" id="IPR053134">
    <property type="entry name" value="RNA-dir_DNA_polymerase"/>
</dbReference>
<dbReference type="SUPFAM" id="SSF56672">
    <property type="entry name" value="DNA/RNA polymerases"/>
    <property type="match status" value="1"/>
</dbReference>
<comment type="caution">
    <text evidence="2">The sequence shown here is derived from an EMBL/GenBank/DDBJ whole genome shotgun (WGS) entry which is preliminary data.</text>
</comment>
<dbReference type="PANTHER" id="PTHR24559">
    <property type="entry name" value="TRANSPOSON TY3-I GAG-POL POLYPROTEIN"/>
    <property type="match status" value="1"/>
</dbReference>
<sequence>MLRRPPYPESLETRTYIEKHANKLPDMDFIRNSGHNEIVEVNAPVLITWNDCKSRLWGDLQELSNYTKDDSYPVPRIPHSLDKLARSKYITNMYCMRVFNQNGVKPNSRKLLRIICQLVILKYNRILFGIQNSPAHFQRMMDTIFQEWIMEGWMLLYIDYIIIY</sequence>
<dbReference type="InterPro" id="IPR000477">
    <property type="entry name" value="RT_dom"/>
</dbReference>
<dbReference type="Gene3D" id="3.10.10.10">
    <property type="entry name" value="HIV Type 1 Reverse Transcriptase, subunit A, domain 1"/>
    <property type="match status" value="1"/>
</dbReference>
<name>A0A9Q3JMD4_9BASI</name>
<evidence type="ECO:0000259" key="1">
    <source>
        <dbReference type="Pfam" id="PF00078"/>
    </source>
</evidence>
<dbReference type="EMBL" id="AVOT02076338">
    <property type="protein sequence ID" value="MBW0564793.1"/>
    <property type="molecule type" value="Genomic_DNA"/>
</dbReference>
<dbReference type="InterPro" id="IPR043502">
    <property type="entry name" value="DNA/RNA_pol_sf"/>
</dbReference>
<reference evidence="2" key="1">
    <citation type="submission" date="2021-03" db="EMBL/GenBank/DDBJ databases">
        <title>Draft genome sequence of rust myrtle Austropuccinia psidii MF-1, a brazilian biotype.</title>
        <authorList>
            <person name="Quecine M.C."/>
            <person name="Pachon D.M.R."/>
            <person name="Bonatelli M.L."/>
            <person name="Correr F.H."/>
            <person name="Franceschini L.M."/>
            <person name="Leite T.F."/>
            <person name="Margarido G.R.A."/>
            <person name="Almeida C.A."/>
            <person name="Ferrarezi J.A."/>
            <person name="Labate C.A."/>
        </authorList>
    </citation>
    <scope>NUCLEOTIDE SEQUENCE</scope>
    <source>
        <strain evidence="2">MF-1</strain>
    </source>
</reference>